<dbReference type="Proteomes" id="UP000192468">
    <property type="component" value="Unassembled WGS sequence"/>
</dbReference>
<evidence type="ECO:0000256" key="2">
    <source>
        <dbReference type="ARBA" id="ARBA00009272"/>
    </source>
</evidence>
<keyword evidence="6" id="KW-0969">Cilium</keyword>
<dbReference type="PANTHER" id="PTHR34653">
    <property type="match status" value="1"/>
</dbReference>
<name>A0A1W1X286_9CLOT</name>
<protein>
    <recommendedName>
        <fullName evidence="4 5">Flagellar hook-basal body complex protein FliE</fullName>
    </recommendedName>
</protein>
<dbReference type="GO" id="GO:0003774">
    <property type="term" value="F:cytoskeletal motor activity"/>
    <property type="evidence" value="ECO:0007669"/>
    <property type="project" value="InterPro"/>
</dbReference>
<evidence type="ECO:0000256" key="5">
    <source>
        <dbReference type="NCBIfam" id="TIGR00205"/>
    </source>
</evidence>
<evidence type="ECO:0000256" key="3">
    <source>
        <dbReference type="ARBA" id="ARBA00023143"/>
    </source>
</evidence>
<dbReference type="Pfam" id="PF02049">
    <property type="entry name" value="FliE"/>
    <property type="match status" value="1"/>
</dbReference>
<dbReference type="RefSeq" id="WP_084113635.1">
    <property type="nucleotide sequence ID" value="NZ_FWXH01000002.1"/>
</dbReference>
<evidence type="ECO:0000256" key="1">
    <source>
        <dbReference type="ARBA" id="ARBA00004117"/>
    </source>
</evidence>
<dbReference type="PANTHER" id="PTHR34653:SF1">
    <property type="entry name" value="FLAGELLAR HOOK-BASAL BODY COMPLEX PROTEIN FLIE"/>
    <property type="match status" value="1"/>
</dbReference>
<gene>
    <name evidence="4" type="primary">fliE</name>
    <name evidence="6" type="ORF">SAMN02745134_00448</name>
</gene>
<keyword evidence="6" id="KW-0966">Cell projection</keyword>
<evidence type="ECO:0000313" key="6">
    <source>
        <dbReference type="EMBL" id="SMC17880.1"/>
    </source>
</evidence>
<dbReference type="EMBL" id="FWXH01000002">
    <property type="protein sequence ID" value="SMC17880.1"/>
    <property type="molecule type" value="Genomic_DNA"/>
</dbReference>
<accession>A0A1W1X286</accession>
<proteinExistence type="inferred from homology"/>
<dbReference type="PRINTS" id="PR01006">
    <property type="entry name" value="FLGHOOKFLIE"/>
</dbReference>
<dbReference type="GO" id="GO:0005198">
    <property type="term" value="F:structural molecule activity"/>
    <property type="evidence" value="ECO:0007669"/>
    <property type="project" value="UniProtKB-UniRule"/>
</dbReference>
<comment type="similarity">
    <text evidence="2 4">Belongs to the FliE family.</text>
</comment>
<dbReference type="AlphaFoldDB" id="A0A1W1X286"/>
<dbReference type="OrthoDB" id="9812413at2"/>
<evidence type="ECO:0000256" key="4">
    <source>
        <dbReference type="HAMAP-Rule" id="MF_00724"/>
    </source>
</evidence>
<evidence type="ECO:0000313" key="7">
    <source>
        <dbReference type="Proteomes" id="UP000192468"/>
    </source>
</evidence>
<keyword evidence="7" id="KW-1185">Reference proteome</keyword>
<dbReference type="GO" id="GO:0009425">
    <property type="term" value="C:bacterial-type flagellum basal body"/>
    <property type="evidence" value="ECO:0007669"/>
    <property type="project" value="UniProtKB-SubCell"/>
</dbReference>
<dbReference type="STRING" id="1121291.SAMN02745134_00448"/>
<dbReference type="HAMAP" id="MF_00724">
    <property type="entry name" value="FliE"/>
    <property type="match status" value="1"/>
</dbReference>
<keyword evidence="6" id="KW-0282">Flagellum</keyword>
<comment type="subcellular location">
    <subcellularLocation>
        <location evidence="1 4">Bacterial flagellum basal body</location>
    </subcellularLocation>
</comment>
<organism evidence="6 7">
    <name type="scientific">Clostridium acidisoli DSM 12555</name>
    <dbReference type="NCBI Taxonomy" id="1121291"/>
    <lineage>
        <taxon>Bacteria</taxon>
        <taxon>Bacillati</taxon>
        <taxon>Bacillota</taxon>
        <taxon>Clostridia</taxon>
        <taxon>Eubacteriales</taxon>
        <taxon>Clostridiaceae</taxon>
        <taxon>Clostridium</taxon>
    </lineage>
</organism>
<dbReference type="GO" id="GO:0071973">
    <property type="term" value="P:bacterial-type flagellum-dependent cell motility"/>
    <property type="evidence" value="ECO:0007669"/>
    <property type="project" value="InterPro"/>
</dbReference>
<keyword evidence="3 4" id="KW-0975">Bacterial flagellum</keyword>
<sequence length="105" mass="11421">MNISQFIPTSGIYSNSTTASVSSSDGSNAQNGSVDFSSILKEKLNDVNSQQVAADNTTNQFIEGKDVDIHQVMLSTSEAQMSLNMAVQVRNKIVEAYQELNKMQV</sequence>
<dbReference type="InterPro" id="IPR001624">
    <property type="entry name" value="FliE"/>
</dbReference>
<dbReference type="NCBIfam" id="TIGR00205">
    <property type="entry name" value="fliE"/>
    <property type="match status" value="1"/>
</dbReference>
<reference evidence="6 7" key="1">
    <citation type="submission" date="2017-04" db="EMBL/GenBank/DDBJ databases">
        <authorList>
            <person name="Afonso C.L."/>
            <person name="Miller P.J."/>
            <person name="Scott M.A."/>
            <person name="Spackman E."/>
            <person name="Goraichik I."/>
            <person name="Dimitrov K.M."/>
            <person name="Suarez D.L."/>
            <person name="Swayne D.E."/>
        </authorList>
    </citation>
    <scope>NUCLEOTIDE SEQUENCE [LARGE SCALE GENOMIC DNA]</scope>
    <source>
        <strain evidence="6 7">DSM 12555</strain>
    </source>
</reference>